<evidence type="ECO:0000313" key="3">
    <source>
        <dbReference type="Proteomes" id="UP000198717"/>
    </source>
</evidence>
<evidence type="ECO:0000313" key="1">
    <source>
        <dbReference type="EMBL" id="GEL74088.1"/>
    </source>
</evidence>
<organism evidence="1 4">
    <name type="scientific">Myxococcus virescens</name>
    <dbReference type="NCBI Taxonomy" id="83456"/>
    <lineage>
        <taxon>Bacteria</taxon>
        <taxon>Pseudomonadati</taxon>
        <taxon>Myxococcota</taxon>
        <taxon>Myxococcia</taxon>
        <taxon>Myxococcales</taxon>
        <taxon>Cystobacterineae</taxon>
        <taxon>Myxococcaceae</taxon>
        <taxon>Myxococcus</taxon>
    </lineage>
</organism>
<sequence length="123" mass="13630">MGILSSMTLVIRQAQLATFGEASLHRFESRLCDLVRQHWRETCEAMSPSDLHKFVEEGIARGRNYGLTSERDLARFVNVQFALGAGFDTNPRYAWAADVLKASGVPASTRVDQLCELTAGALR</sequence>
<proteinExistence type="predicted"/>
<keyword evidence="3" id="KW-1185">Reference proteome</keyword>
<dbReference type="RefSeq" id="WP_090493549.1">
    <property type="nucleotide sequence ID" value="NZ_CP183923.1"/>
</dbReference>
<dbReference type="Proteomes" id="UP000198717">
    <property type="component" value="Unassembled WGS sequence"/>
</dbReference>
<dbReference type="AlphaFoldDB" id="A0A511HKJ0"/>
<accession>A0A511HKJ0</accession>
<dbReference type="EMBL" id="BJVY01000042">
    <property type="protein sequence ID" value="GEL74088.1"/>
    <property type="molecule type" value="Genomic_DNA"/>
</dbReference>
<evidence type="ECO:0000313" key="2">
    <source>
        <dbReference type="EMBL" id="SDE91024.1"/>
    </source>
</evidence>
<dbReference type="Proteomes" id="UP000321224">
    <property type="component" value="Unassembled WGS sequence"/>
</dbReference>
<evidence type="ECO:0000313" key="4">
    <source>
        <dbReference type="Proteomes" id="UP000321224"/>
    </source>
</evidence>
<name>A0A511HKJ0_9BACT</name>
<reference evidence="1 4" key="2">
    <citation type="submission" date="2019-07" db="EMBL/GenBank/DDBJ databases">
        <title>Whole genome shotgun sequence of Myxococcus virescens NBRC 100334.</title>
        <authorList>
            <person name="Hosoyama A."/>
            <person name="Uohara A."/>
            <person name="Ohji S."/>
            <person name="Ichikawa N."/>
        </authorList>
    </citation>
    <scope>NUCLEOTIDE SEQUENCE [LARGE SCALE GENOMIC DNA]</scope>
    <source>
        <strain evidence="1 4">NBRC 100334</strain>
    </source>
</reference>
<gene>
    <name evidence="1" type="ORF">MVI01_58720</name>
    <name evidence="2" type="ORF">SAMN04488504_114158</name>
</gene>
<protein>
    <submittedName>
        <fullName evidence="1">Uncharacterized protein</fullName>
    </submittedName>
</protein>
<comment type="caution">
    <text evidence="1">The sequence shown here is derived from an EMBL/GenBank/DDBJ whole genome shotgun (WGS) entry which is preliminary data.</text>
</comment>
<dbReference type="EMBL" id="FNAJ01000014">
    <property type="protein sequence ID" value="SDE91024.1"/>
    <property type="molecule type" value="Genomic_DNA"/>
</dbReference>
<reference evidence="2 3" key="1">
    <citation type="submission" date="2016-10" db="EMBL/GenBank/DDBJ databases">
        <authorList>
            <person name="Varghese N."/>
            <person name="Submissions S."/>
        </authorList>
    </citation>
    <scope>NUCLEOTIDE SEQUENCE [LARGE SCALE GENOMIC DNA]</scope>
    <source>
        <strain evidence="2 3">DSM 2260</strain>
    </source>
</reference>